<evidence type="ECO:0000313" key="1">
    <source>
        <dbReference type="EMBL" id="AEH93618.1"/>
    </source>
</evidence>
<dbReference type="EMBL" id="CP002816">
    <property type="protein sequence ID" value="AEH93618.1"/>
    <property type="molecule type" value="Genomic_DNA"/>
</dbReference>
<gene>
    <name evidence="1" type="ordered locus">LMM7_2613</name>
</gene>
<dbReference type="KEGG" id="lmq:LMM7_2613"/>
<proteinExistence type="predicted"/>
<sequence length="38" mass="4626">MVAEVLREFGRKSVIFLRNQKALTKEEEKYCIKQPEKW</sequence>
<dbReference type="AlphaFoldDB" id="A0A0E0UZS6"/>
<name>A0A0E0UZS6_LISMM</name>
<protein>
    <submittedName>
        <fullName evidence="1">Uncharacterized protein</fullName>
    </submittedName>
</protein>
<evidence type="ECO:0000313" key="2">
    <source>
        <dbReference type="Proteomes" id="UP000000486"/>
    </source>
</evidence>
<accession>A0A0E0UZS6</accession>
<organism evidence="1 2">
    <name type="scientific">Listeria monocytogenes serotype 4a (strain M7)</name>
    <dbReference type="NCBI Taxonomy" id="1030009"/>
    <lineage>
        <taxon>Bacteria</taxon>
        <taxon>Bacillati</taxon>
        <taxon>Bacillota</taxon>
        <taxon>Bacilli</taxon>
        <taxon>Bacillales</taxon>
        <taxon>Listeriaceae</taxon>
        <taxon>Listeria</taxon>
    </lineage>
</organism>
<dbReference type="PATRIC" id="fig|1030009.3.peg.2603"/>
<dbReference type="Proteomes" id="UP000000486">
    <property type="component" value="Chromosome"/>
</dbReference>
<dbReference type="HOGENOM" id="CLU_3329671_0_0_9"/>
<reference evidence="1 2" key="1">
    <citation type="journal article" date="2011" name="J. Bacteriol.">
        <title>Genome sequence of the nonpathogenic Listeria monocytogenes serovar 4a strain M7.</title>
        <authorList>
            <person name="Chen J."/>
            <person name="Xia Y."/>
            <person name="Cheng C."/>
            <person name="Fang C."/>
            <person name="Shan Y."/>
            <person name="Jin G."/>
            <person name="Fang W."/>
        </authorList>
    </citation>
    <scope>NUCLEOTIDE SEQUENCE [LARGE SCALE GENOMIC DNA]</scope>
    <source>
        <strain evidence="1 2">M7</strain>
    </source>
</reference>